<evidence type="ECO:0000313" key="27">
    <source>
        <dbReference type="Proteomes" id="UP000694427"/>
    </source>
</evidence>
<comment type="catalytic activity">
    <reaction evidence="18">
        <text>L-lysyl(4)-[histone H3] + S-adenosyl-L-methionine = N(6)-methyl-L-lysyl(4)-[histone H3] + S-adenosyl-L-homocysteine + H(+)</text>
        <dbReference type="Rhea" id="RHEA:60264"/>
        <dbReference type="Rhea" id="RHEA-COMP:15543"/>
        <dbReference type="Rhea" id="RHEA-COMP:15547"/>
        <dbReference type="ChEBI" id="CHEBI:15378"/>
        <dbReference type="ChEBI" id="CHEBI:29969"/>
        <dbReference type="ChEBI" id="CHEBI:57856"/>
        <dbReference type="ChEBI" id="CHEBI:59789"/>
        <dbReference type="ChEBI" id="CHEBI:61929"/>
        <dbReference type="EC" id="2.1.1.364"/>
    </reaction>
    <physiologicalReaction direction="left-to-right" evidence="18">
        <dbReference type="Rhea" id="RHEA:60265"/>
    </physiologicalReaction>
</comment>
<feature type="domain" description="PHD-type" evidence="22">
    <location>
        <begin position="826"/>
        <end position="876"/>
    </location>
</feature>
<feature type="region of interest" description="Disordered" evidence="21">
    <location>
        <begin position="2335"/>
        <end position="2391"/>
    </location>
</feature>
<feature type="compositionally biased region" description="Polar residues" evidence="21">
    <location>
        <begin position="1801"/>
        <end position="1812"/>
    </location>
</feature>
<dbReference type="SMART" id="SM00541">
    <property type="entry name" value="FYRN"/>
    <property type="match status" value="1"/>
</dbReference>
<evidence type="ECO:0000256" key="13">
    <source>
        <dbReference type="ARBA" id="ARBA00023015"/>
    </source>
</evidence>
<dbReference type="Pfam" id="PF05965">
    <property type="entry name" value="FYRC"/>
    <property type="match status" value="1"/>
</dbReference>
<dbReference type="InterPro" id="IPR001965">
    <property type="entry name" value="Znf_PHD"/>
</dbReference>
<dbReference type="SMART" id="SM00184">
    <property type="entry name" value="RING"/>
    <property type="match status" value="5"/>
</dbReference>
<keyword evidence="8" id="KW-0677">Repeat</keyword>
<feature type="region of interest" description="Disordered" evidence="21">
    <location>
        <begin position="52"/>
        <end position="81"/>
    </location>
</feature>
<feature type="compositionally biased region" description="Low complexity" evidence="21">
    <location>
        <begin position="2357"/>
        <end position="2367"/>
    </location>
</feature>
<feature type="compositionally biased region" description="Polar residues" evidence="21">
    <location>
        <begin position="519"/>
        <end position="528"/>
    </location>
</feature>
<accession>A0A8C1NCV3</accession>
<feature type="compositionally biased region" description="Polar residues" evidence="21">
    <location>
        <begin position="3117"/>
        <end position="3134"/>
    </location>
</feature>
<feature type="compositionally biased region" description="Polar residues" evidence="21">
    <location>
        <begin position="3309"/>
        <end position="3325"/>
    </location>
</feature>
<dbReference type="Proteomes" id="UP000694427">
    <property type="component" value="Unplaced"/>
</dbReference>
<feature type="region of interest" description="Disordered" evidence="21">
    <location>
        <begin position="1584"/>
        <end position="1855"/>
    </location>
</feature>
<dbReference type="FunFam" id="3.30.160.360:FF:000001">
    <property type="entry name" value="Histone-lysine N-methyltransferase"/>
    <property type="match status" value="1"/>
</dbReference>
<evidence type="ECO:0000256" key="19">
    <source>
        <dbReference type="PROSITE-ProRule" id="PRU00146"/>
    </source>
</evidence>
<evidence type="ECO:0000256" key="15">
    <source>
        <dbReference type="ARBA" id="ARBA00023163"/>
    </source>
</evidence>
<feature type="domain" description="PHD-type" evidence="22">
    <location>
        <begin position="776"/>
        <end position="829"/>
    </location>
</feature>
<dbReference type="SMART" id="SM00249">
    <property type="entry name" value="PHD"/>
    <property type="match status" value="8"/>
</dbReference>
<keyword evidence="14 20" id="KW-0175">Coiled coil</keyword>
<dbReference type="SUPFAM" id="SSF57903">
    <property type="entry name" value="FYVE/PHD zinc finger"/>
    <property type="match status" value="6"/>
</dbReference>
<feature type="domain" description="SET" evidence="23">
    <location>
        <begin position="4184"/>
        <end position="4300"/>
    </location>
</feature>
<feature type="compositionally biased region" description="Polar residues" evidence="21">
    <location>
        <begin position="1588"/>
        <end position="1598"/>
    </location>
</feature>
<feature type="compositionally biased region" description="Polar residues" evidence="21">
    <location>
        <begin position="1665"/>
        <end position="1676"/>
    </location>
</feature>
<reference evidence="26" key="1">
    <citation type="submission" date="2025-08" db="UniProtKB">
        <authorList>
            <consortium name="Ensembl"/>
        </authorList>
    </citation>
    <scope>IDENTIFICATION</scope>
</reference>
<dbReference type="SMART" id="SM00398">
    <property type="entry name" value="HMG"/>
    <property type="match status" value="1"/>
</dbReference>
<evidence type="ECO:0000256" key="9">
    <source>
        <dbReference type="ARBA" id="ARBA00022771"/>
    </source>
</evidence>
<keyword evidence="12" id="KW-0007">Acetylation</keyword>
<proteinExistence type="predicted"/>
<dbReference type="GO" id="GO:0032259">
    <property type="term" value="P:methylation"/>
    <property type="evidence" value="ECO:0007669"/>
    <property type="project" value="UniProtKB-KW"/>
</dbReference>
<feature type="region of interest" description="Disordered" evidence="21">
    <location>
        <begin position="3056"/>
        <end position="3147"/>
    </location>
</feature>
<dbReference type="FunFam" id="3.30.40.10:FF:000080">
    <property type="entry name" value="Histone-lysine N-methyltransferase 2C"/>
    <property type="match status" value="1"/>
</dbReference>
<organism evidence="26 27">
    <name type="scientific">Cyprinus carpio</name>
    <name type="common">Common carp</name>
    <dbReference type="NCBI Taxonomy" id="7962"/>
    <lineage>
        <taxon>Eukaryota</taxon>
        <taxon>Metazoa</taxon>
        <taxon>Chordata</taxon>
        <taxon>Craniata</taxon>
        <taxon>Vertebrata</taxon>
        <taxon>Euteleostomi</taxon>
        <taxon>Actinopterygii</taxon>
        <taxon>Neopterygii</taxon>
        <taxon>Teleostei</taxon>
        <taxon>Ostariophysi</taxon>
        <taxon>Cypriniformes</taxon>
        <taxon>Cyprinidae</taxon>
        <taxon>Cyprininae</taxon>
        <taxon>Cyprinus</taxon>
    </lineage>
</organism>
<keyword evidence="5" id="KW-0808">Transferase</keyword>
<evidence type="ECO:0000256" key="3">
    <source>
        <dbReference type="ARBA" id="ARBA00022553"/>
    </source>
</evidence>
<comment type="subcellular location">
    <subcellularLocation>
        <location evidence="1">Nucleus</location>
    </subcellularLocation>
</comment>
<dbReference type="InterPro" id="IPR003889">
    <property type="entry name" value="FYrich_C"/>
</dbReference>
<keyword evidence="10" id="KW-0862">Zinc</keyword>
<evidence type="ECO:0000259" key="25">
    <source>
        <dbReference type="PROSITE" id="PS51805"/>
    </source>
</evidence>
<dbReference type="PROSITE" id="PS50868">
    <property type="entry name" value="POST_SET"/>
    <property type="match status" value="1"/>
</dbReference>
<dbReference type="Pfam" id="PF05964">
    <property type="entry name" value="FYRN"/>
    <property type="match status" value="1"/>
</dbReference>
<feature type="region of interest" description="Disordered" evidence="21">
    <location>
        <begin position="416"/>
        <end position="439"/>
    </location>
</feature>
<feature type="domain" description="PHD-type" evidence="22">
    <location>
        <begin position="324"/>
        <end position="392"/>
    </location>
</feature>
<dbReference type="FunFam" id="3.30.40.10:FF:000407">
    <property type="entry name" value="Histone-lysine N-methyltransferase MLL3"/>
    <property type="match status" value="1"/>
</dbReference>
<feature type="region of interest" description="Disordered" evidence="21">
    <location>
        <begin position="501"/>
        <end position="576"/>
    </location>
</feature>
<feature type="compositionally biased region" description="Low complexity" evidence="21">
    <location>
        <begin position="3430"/>
        <end position="3439"/>
    </location>
</feature>
<dbReference type="CDD" id="cd22026">
    <property type="entry name" value="HMG-box_KMT2C"/>
    <property type="match status" value="1"/>
</dbReference>
<dbReference type="SMART" id="SM00508">
    <property type="entry name" value="PostSET"/>
    <property type="match status" value="1"/>
</dbReference>
<evidence type="ECO:0000256" key="18">
    <source>
        <dbReference type="ARBA" id="ARBA00049353"/>
    </source>
</evidence>
<feature type="compositionally biased region" description="Basic residues" evidence="21">
    <location>
        <begin position="2704"/>
        <end position="2716"/>
    </location>
</feature>
<feature type="region of interest" description="Disordered" evidence="21">
    <location>
        <begin position="3257"/>
        <end position="3345"/>
    </location>
</feature>
<dbReference type="GO" id="GO:0044666">
    <property type="term" value="C:MLL3/4 complex"/>
    <property type="evidence" value="ECO:0007669"/>
    <property type="project" value="InterPro"/>
</dbReference>
<dbReference type="InterPro" id="IPR001841">
    <property type="entry name" value="Znf_RING"/>
</dbReference>
<dbReference type="PANTHER" id="PTHR45888:SF1">
    <property type="entry name" value="HISTONE-LYSINE N-METHYLTRANSFERASE 2C"/>
    <property type="match status" value="1"/>
</dbReference>
<feature type="region of interest" description="Disordered" evidence="21">
    <location>
        <begin position="2704"/>
        <end position="2727"/>
    </location>
</feature>
<feature type="compositionally biased region" description="Polar residues" evidence="21">
    <location>
        <begin position="1634"/>
        <end position="1646"/>
    </location>
</feature>
<dbReference type="InterPro" id="IPR037877">
    <property type="entry name" value="PHD3_KMT2C"/>
</dbReference>
<dbReference type="CDD" id="cd15511">
    <property type="entry name" value="PHD3_KMT2C"/>
    <property type="match status" value="1"/>
</dbReference>
<dbReference type="InterPro" id="IPR034732">
    <property type="entry name" value="EPHD"/>
</dbReference>
<dbReference type="GO" id="GO:0008270">
    <property type="term" value="F:zinc ion binding"/>
    <property type="evidence" value="ECO:0007669"/>
    <property type="project" value="UniProtKB-KW"/>
</dbReference>
<dbReference type="CDD" id="cd15513">
    <property type="entry name" value="PHD5_KMT2C_like"/>
    <property type="match status" value="1"/>
</dbReference>
<dbReference type="PANTHER" id="PTHR45888">
    <property type="entry name" value="HL01030P-RELATED"/>
    <property type="match status" value="1"/>
</dbReference>
<feature type="compositionally biased region" description="Basic and acidic residues" evidence="21">
    <location>
        <begin position="65"/>
        <end position="74"/>
    </location>
</feature>
<evidence type="ECO:0000256" key="16">
    <source>
        <dbReference type="ARBA" id="ARBA00023242"/>
    </source>
</evidence>
<keyword evidence="27" id="KW-1185">Reference proteome</keyword>
<evidence type="ECO:0000256" key="10">
    <source>
        <dbReference type="ARBA" id="ARBA00022833"/>
    </source>
</evidence>
<dbReference type="InterPro" id="IPR013083">
    <property type="entry name" value="Znf_RING/FYVE/PHD"/>
</dbReference>
<evidence type="ECO:0000313" key="26">
    <source>
        <dbReference type="Ensembl" id="ENSCCRP00010087359.1"/>
    </source>
</evidence>
<keyword evidence="15" id="KW-0804">Transcription</keyword>
<dbReference type="Ensembl" id="ENSCCRT00010096899.1">
    <property type="protein sequence ID" value="ENSCCRP00010087359.1"/>
    <property type="gene ID" value="ENSCCRG00010038134.1"/>
</dbReference>
<feature type="region of interest" description="Disordered" evidence="21">
    <location>
        <begin position="1018"/>
        <end position="1148"/>
    </location>
</feature>
<dbReference type="PROSITE" id="PS50016">
    <property type="entry name" value="ZF_PHD_2"/>
    <property type="match status" value="4"/>
</dbReference>
<evidence type="ECO:0000256" key="5">
    <source>
        <dbReference type="ARBA" id="ARBA00022679"/>
    </source>
</evidence>
<dbReference type="InterPro" id="IPR046341">
    <property type="entry name" value="SET_dom_sf"/>
</dbReference>
<feature type="domain" description="Post-SET" evidence="24">
    <location>
        <begin position="4308"/>
        <end position="4324"/>
    </location>
</feature>
<dbReference type="PROSITE" id="PS51805">
    <property type="entry name" value="EPHD"/>
    <property type="match status" value="2"/>
</dbReference>
<feature type="compositionally biased region" description="Basic and acidic residues" evidence="21">
    <location>
        <begin position="2335"/>
        <end position="2353"/>
    </location>
</feature>
<dbReference type="PROSITE" id="PS51542">
    <property type="entry name" value="FYRN"/>
    <property type="match status" value="1"/>
</dbReference>
<evidence type="ECO:0000256" key="4">
    <source>
        <dbReference type="ARBA" id="ARBA00022603"/>
    </source>
</evidence>
<dbReference type="Pfam" id="PF00628">
    <property type="entry name" value="PHD"/>
    <property type="match status" value="4"/>
</dbReference>
<dbReference type="InterPro" id="IPR036910">
    <property type="entry name" value="HMG_box_dom_sf"/>
</dbReference>
<feature type="compositionally biased region" description="Low complexity" evidence="21">
    <location>
        <begin position="1760"/>
        <end position="1770"/>
    </location>
</feature>
<dbReference type="InterPro" id="IPR001214">
    <property type="entry name" value="SET_dom"/>
</dbReference>
<evidence type="ECO:0000259" key="24">
    <source>
        <dbReference type="PROSITE" id="PS50868"/>
    </source>
</evidence>
<feature type="region of interest" description="Disordered" evidence="21">
    <location>
        <begin position="707"/>
        <end position="736"/>
    </location>
</feature>
<feature type="compositionally biased region" description="Polar residues" evidence="21">
    <location>
        <begin position="3579"/>
        <end position="3588"/>
    </location>
</feature>
<feature type="compositionally biased region" description="Basic and acidic residues" evidence="21">
    <location>
        <begin position="2717"/>
        <end position="2727"/>
    </location>
</feature>
<feature type="region of interest" description="Disordered" evidence="21">
    <location>
        <begin position="3399"/>
        <end position="3439"/>
    </location>
</feature>
<keyword evidence="13" id="KW-0805">Transcription regulation</keyword>
<evidence type="ECO:0000256" key="7">
    <source>
        <dbReference type="ARBA" id="ARBA00022723"/>
    </source>
</evidence>
<dbReference type="PROSITE" id="PS51543">
    <property type="entry name" value="FYRC"/>
    <property type="match status" value="1"/>
</dbReference>
<dbReference type="SUPFAM" id="SSF47095">
    <property type="entry name" value="HMG-box"/>
    <property type="match status" value="1"/>
</dbReference>
<feature type="compositionally biased region" description="Polar residues" evidence="21">
    <location>
        <begin position="3096"/>
        <end position="3107"/>
    </location>
</feature>
<feature type="region of interest" description="Disordered" evidence="21">
    <location>
        <begin position="2459"/>
        <end position="2484"/>
    </location>
</feature>
<feature type="region of interest" description="Disordered" evidence="21">
    <location>
        <begin position="2848"/>
        <end position="2894"/>
    </location>
</feature>
<protein>
    <recommendedName>
        <fullName evidence="17">[histone H3]-lysine(4) N-methyltransferase</fullName>
        <ecNumber evidence="17">2.1.1.364</ecNumber>
    </recommendedName>
</protein>
<feature type="domain" description="PHD-type" evidence="25">
    <location>
        <begin position="3803"/>
        <end position="3911"/>
    </location>
</feature>
<feature type="compositionally biased region" description="Basic and acidic residues" evidence="21">
    <location>
        <begin position="3591"/>
        <end position="3606"/>
    </location>
</feature>
<evidence type="ECO:0000256" key="12">
    <source>
        <dbReference type="ARBA" id="ARBA00022990"/>
    </source>
</evidence>
<keyword evidence="4" id="KW-0489">Methyltransferase</keyword>
<evidence type="ECO:0000256" key="21">
    <source>
        <dbReference type="SAM" id="MobiDB-lite"/>
    </source>
</evidence>
<feature type="compositionally biased region" description="Basic and acidic residues" evidence="21">
    <location>
        <begin position="2881"/>
        <end position="2894"/>
    </location>
</feature>
<feature type="region of interest" description="Disordered" evidence="21">
    <location>
        <begin position="1290"/>
        <end position="1537"/>
    </location>
</feature>
<evidence type="ECO:0000259" key="22">
    <source>
        <dbReference type="PROSITE" id="PS50016"/>
    </source>
</evidence>
<feature type="compositionally biased region" description="Basic and acidic residues" evidence="21">
    <location>
        <begin position="3413"/>
        <end position="3429"/>
    </location>
</feature>
<dbReference type="GO" id="GO:0140945">
    <property type="term" value="F:histone H3K4 monomethyltransferase activity"/>
    <property type="evidence" value="ECO:0007669"/>
    <property type="project" value="UniProtKB-EC"/>
</dbReference>
<dbReference type="FunFam" id="3.30.40.10:FF:000095">
    <property type="entry name" value="Histone-lysine N-methyltransferase 2C"/>
    <property type="match status" value="1"/>
</dbReference>
<dbReference type="InterPro" id="IPR011011">
    <property type="entry name" value="Znf_FYVE_PHD"/>
</dbReference>
<evidence type="ECO:0000256" key="2">
    <source>
        <dbReference type="ARBA" id="ARBA00022481"/>
    </source>
</evidence>
<keyword evidence="16" id="KW-0539">Nucleus</keyword>
<dbReference type="CDD" id="cd15509">
    <property type="entry name" value="PHD1_KMT2C_like"/>
    <property type="match status" value="1"/>
</dbReference>
<dbReference type="InterPro" id="IPR009071">
    <property type="entry name" value="HMG_box_dom"/>
</dbReference>
<dbReference type="Pfam" id="PF00856">
    <property type="entry name" value="SET"/>
    <property type="match status" value="1"/>
</dbReference>
<keyword evidence="3" id="KW-0597">Phosphoprotein</keyword>
<dbReference type="Gene3D" id="1.10.30.10">
    <property type="entry name" value="High mobility group box domain"/>
    <property type="match status" value="1"/>
</dbReference>
<dbReference type="SUPFAM" id="SSF82199">
    <property type="entry name" value="SET domain"/>
    <property type="match status" value="1"/>
</dbReference>
<dbReference type="InterPro" id="IPR019787">
    <property type="entry name" value="Znf_PHD-finger"/>
</dbReference>
<dbReference type="SMART" id="SM00317">
    <property type="entry name" value="SET"/>
    <property type="match status" value="1"/>
</dbReference>
<evidence type="ECO:0000256" key="6">
    <source>
        <dbReference type="ARBA" id="ARBA00022691"/>
    </source>
</evidence>
<keyword evidence="9 19" id="KW-0863">Zinc-finger</keyword>
<dbReference type="GO" id="GO:0045944">
    <property type="term" value="P:positive regulation of transcription by RNA polymerase II"/>
    <property type="evidence" value="ECO:0007669"/>
    <property type="project" value="TreeGrafter"/>
</dbReference>
<feature type="compositionally biased region" description="Basic and acidic residues" evidence="21">
    <location>
        <begin position="1321"/>
        <end position="1340"/>
    </location>
</feature>
<dbReference type="Gene3D" id="3.30.40.10">
    <property type="entry name" value="Zinc/RING finger domain, C3HC4 (zinc finger)"/>
    <property type="match status" value="5"/>
</dbReference>
<dbReference type="GO" id="GO:0003713">
    <property type="term" value="F:transcription coactivator activity"/>
    <property type="evidence" value="ECO:0007669"/>
    <property type="project" value="TreeGrafter"/>
</dbReference>
<dbReference type="SMART" id="SM00542">
    <property type="entry name" value="FYRC"/>
    <property type="match status" value="1"/>
</dbReference>
<sequence length="4324" mass="478294">FSKFGLTVIYGISFHWLTTFLSSPRSEQLCAFCYCAGRSLLGQGDLKPFRVTPGYDPPLPQSSAEEGHDRDDKSGAASKSGRLSLSCSVGAEEGGSRFLDELRHVGLPDGIDVRTLFDESGQCWAHQSCALWSNFVCPAEDQSLLNVDKAIHSGSTEHCAYCKRLGASIKCCEEGCDRSYHYPCAGAAGTFQDFRRRSVLCPEHIELAPQKLANCILCDSPGDLLDQLFCTSCGLHYHGMCLDISVTPLKRAGWQCPECKVCQTCKEPGEDTKMLVCDMCDKGYHTFCLQPAMDSIPTNGWRCKNCRMCVQCGTRSSDQWHHNSLLCQNCGDQQDTTVPCLCPSDINPDVHKDLLSCHKCKRWFHPECERPGEGHAHPKSKEDHICSICRNAGLESDPVRPEGIQVEIQSHVDVEENAQPVSSDDSEPAKVQDAEPHQPVSEMSKQCTCEIITIWLVFFYNNNNNIMVKFYPLTYSGKSLCIFVHLILNVFLLLAVASPQETKGPEDSEPHDQKLDSAPETSTVQQFVSSLEPEEPPETSAALTENVSQNEDDSKHCLEEQKTNLSPTKEPTPEMDITMDGDERYLAKLSSLVEERTSLQQPPCRQPEGLPSVGHGASQLQLQAVSGQAISNVPSSTFIPFTPKIGMGKPAISKRKFSPGRPRVKQVSHILYDQLCVGFVQNRQLNFWQIWRIHLCSIPLFTGRGSGFPSRRRPRGSGVAGRGGRGRARMKNGLPPIPTPGVNIMEPICTFKEEEENAMHSTVVIFSSTDTFTMKQDMCVVCGSFGQGVEGRLLACAQCGQCYHPFCVNIKITKVVLSKGWRCLECTVCEACGQASDPGRLLLCDNCDISYHTYCLDPPLQNVPNGSWKCKWCVSCTQCGATSAGLRCEWQNNYTQCAPCASLASCPLCQQDYNEEEIILQCRQCDRWMHASCQGIHSEEEVEKIAETSFDCNLESFFSNEVPLCFCSTELTRTYTQDGVCLTESGLSQLQSLANAASRRRRSKPKLKLKIINQSSVAVLQTPPDPQTELSRELSRDLDDTKTEGEMVDGEGKSDSSPEREATAEDDSKDTDPCKKRKRKPYRPGIGGFMVRQRNRTAPGRTKQTLGRKDSTGSETLQGKDESWGDQAPDTPIDEKHPLSDFPDNPEVKIRKRYRKKKTKLEEAFPTYLQVWDRKFNLIAQETAGPWSAIGSASASAPAAASEVEGDSMSTAQKSTLKWEKEETLGELATVAPVLYTNVNFPNLKEEYPDWSTRVKQIAKLWRKASSQDRAPYVQKARDNRAALRINKVQMSNESSKRQPPQPEQPLEVFDPAIPPLDPELLFKDPLKHKESEHEQEWKYRQQMRQKSKQQAKIEATQKLEQVKNEQLQQQQQQLPSISQSEHDSSDQQKSPVSGHSNSGNMSPKQPSSKNGVPKSQLPGTPTSCSPDDVFLRPHPPPPSSGSQPQSPQMFSPSSSGSRPSSPWDPYTKMVGTPRPPPTGQGTSRRNSESGKSPRGLSEPIGSPTAICNDPYAKPPDTPRPAGATDPFLKPMCPPRASQTVEGRHLIGSPVHDPFSRVSVRKEAYQRMPQGRMILSDPYARPLLTPIPGSNESGSVQVFKTPMPPPQAQEQYGGMHARRASGDPFERPMMPPRSSESFSQNQQNDPYAQPPLTPRPAVGDGYANQRLSRQPQTFPFSQPGPMARQPSCNPYARAPSTPRPDYSQCDPYGQQSAAPRPSSDPFGQSPFSNPYARMPGTPRPHDPEPYSQQPASRHPVMINQPSQQAQQQTQNRIMSPMSMDPYAQPPGTPRSGMADRFPKSPSHQRTPDSFSQPPGLPRPSLPNDSCAHPSRTPHPGGVGQGLVPGPMASQDPFSSPQVLMQDSFASPTKHGPQTLKHLSMTDETVSQLISSRPNQTPIHDPFEQAPMLQHPQCGENKEQQGLVQSMSSHLMGQPSTEAQTVPLAERLRIRELILKQQQQKSAIRQDKGIQDLPLTMPPGTPQHWSQEFTGQQSEIFNRPPPPYPGPGAVRAPQRFHGPFPGDQQGHFPEGQFPRPQFPADADSNIRQLGPRMPLTPNVQGPIRAPRLHQMHDPIIEAHPQMRRSMSMDLGKSIGGNPLVTPHLPPRGMHVQQHNIMGQPFIELRHRAPDSRLRFPFGAPTMQGNRMESPSQQRPPGFMGGQEMGFPFNQVPRTIDTTINQSQVASTLMQASLSLGNLQQANIPLRAGHPQIPLTRSISQPASSETLSAPLLTSIGATSAVQNIEVPLSTNEVPEEKIDTDESAVKDLEDVEVKDLVDADLENLNLDPDDGKDLDLETNDLHLDDFLTSGKFDIIAYADADLDLNEDLDLSDQIEDHTETSDFQKTKAEKKTDIFDGSSSSSSSSSISTAKEVIEKTAQSQGHISPDIPQDQMLVSLKTEEDSKIGIKDCLSQDTSCKNQVNDSAAINQAGFESDIDASLQAPKSGIHPGANPLLSSMLVNVPPEGDSQKQEHSSAQGDPPSQEATVSLSSTMLGQGNFSVQGMDTGLSIDQSMVSSHGESALEVAGSIQEQQQSHIFGMDQKDAVLSGEQHSILAQQAMLSQQGNQIRPLLLEEQPLLLQDLLDQERQEQQQQKQMQAMIRQRPSDSFFPNIDFDAITDPIMKAKMVALKGINKMVVQNNMGMSPMDGKPAPHMTRPNPPNCGPGFSHDAQKVQYEDWLRETQQLLQMQQKFLEEQIGAHRKSKKALSAKQRTAKKAGREFPEEDAEQLKHVTEQQGVVQKQLEQIRKQQKEHAELIEEYRVKQQQQGNMQPAMMHGMPPMQPHAGMMPVGPPMNQPMMGPMMPIQLHPGQPDATSVTNTAGWHPGAPVPSGAPQMPGVMPAQVVQAQPTQPAVARPSQGQAGGESPHVNFDDTNPFSESFQERERKERLREQQERQRVQLMKEVERQHVKHCMEQQQVPNCQDGTMRALSQMPFYNQELPQDFMQPPRMQQQMPGQPFPQQQGMQPGFVGGPSRPMMGNGPFPQEMGPGFVSENLAPHGPNFVQAQARPQRYPGPNMLPQNPTQRHQFPMEGPMPLPPNFPGPGPSLIQLYSNIIPEEKGKKKRSRKKKKDDDCESLRAPSTPRSDLTAPLTPCVSDTSSTPTRNQMVFGDHEFCETSQPGSSTPGSMSSQPHSELERQLSEGSCGGGPEMAMGQQEMHDRILSNIKLEKVEASDCHGHKGMEMEMGLGMVKVEVEREGMLLHPASQSPASSSKGEAGNELLKHLLKNKRTPPPALPHHRSEDSLSSCLDGVIFPSPQTFSDSNHPDFPGPLLPEGKKKQRNKRAPKGGDRPAPRCKKRKKEEDENQAVYSSTEPVMTQLKQQNNLSNPPTPPASLPPTPPPVARQKLLNGFATTEELASKGGVIVSHDVTKGLLSRPLQFKAEEELLARALAQGPKTVNVPASLPTPPHNNQEELRGQEQCEDRDTPDSFVPSSSPESVVGMEISRYPDLSLVKEEPPSPALSPVIPMFPVFRGKGSEVRLREVKTEPSSVFFGSPFGSVQNGSNTGLVSIAITLKPAAAGNITDVVAAIADLIRVKIPSSYEVSSGPGGAMGAIKTSVAPQHLSSALHEPNGLRATQQAPQQLQHNHNKSEEQRDKKGQEGPGRKQQWCQHCKVVVLGSGVRKMTKDEQGKLCSDAGLVFCSHSCLILHSSSSQSNGNADTKASVALLPESALQQCPSKVQHQYSNNMSSLDVHCLAKLQPKPSPPSPNLHTAIKMESKPESISESHLKVTVQLKPCSQSHMEDKPWHHGGKRWKGLRWRKWTVHITMPKVATQTSESEVEELLQQLNSSLRPCSTTRDRRRCCFCQQIGDGMTDGPARLLNLDLDTWVHLNCALWSSEVYETQAGALINVELARQRGQTVVCAFCQRLGATSGCHRLRCLNIYHFTCALQAGCTFFKDKTMLCHQHRPRGSGAATGLYLEQQLRCFSVFRRVFVQRDELRQLAAAVQQPERGHTFRVGSLLFHAMGQLPPALLPTFHSSTAIFPPGYEASRLYWSMRHGQKRCRYVCSVEEHEGRPEFSIRVIEQGYEDLVLTDTTAKGVWDKVLGPVAERRAETGMLRLFPVYLKGEDLFGLTVSAVTRIAESLPGVEACLRYRFRYGHNPMLVLPLSINPSGCARSELQTYPHHERSVCFHTKILSVWSRTSSCIQNSMEAERGSSHSKHFVHSKSSQYRRLTSDWKTNVYLAHSRIQGLGLFAARDIEKQTMVIEYMGDVLRAEVAMRKELLYNAKNRPAYMFRIDGMRVIDATRSGSPARYINHSCSPNCVAEVVTFERGHKIIISAARRIERGEELCYDYKLTPVADQSKIPCHCGAANCRKWIN</sequence>
<dbReference type="InterPro" id="IPR003616">
    <property type="entry name" value="Post-SET_dom"/>
</dbReference>
<reference evidence="26" key="2">
    <citation type="submission" date="2025-09" db="UniProtKB">
        <authorList>
            <consortium name="Ensembl"/>
        </authorList>
    </citation>
    <scope>IDENTIFICATION</scope>
</reference>
<evidence type="ECO:0000256" key="8">
    <source>
        <dbReference type="ARBA" id="ARBA00022737"/>
    </source>
</evidence>
<feature type="compositionally biased region" description="Basic and acidic residues" evidence="21">
    <location>
        <begin position="427"/>
        <end position="436"/>
    </location>
</feature>
<feature type="compositionally biased region" description="Low complexity" evidence="21">
    <location>
        <begin position="1441"/>
        <end position="1466"/>
    </location>
</feature>
<feature type="compositionally biased region" description="Low complexity" evidence="21">
    <location>
        <begin position="1365"/>
        <end position="1380"/>
    </location>
</feature>
<evidence type="ECO:0000256" key="1">
    <source>
        <dbReference type="ARBA" id="ARBA00004123"/>
    </source>
</evidence>
<feature type="coiled-coil region" evidence="20">
    <location>
        <begin position="2739"/>
        <end position="2766"/>
    </location>
</feature>
<evidence type="ECO:0000256" key="20">
    <source>
        <dbReference type="SAM" id="Coils"/>
    </source>
</evidence>
<dbReference type="PROSITE" id="PS50280">
    <property type="entry name" value="SET"/>
    <property type="match status" value="1"/>
</dbReference>
<keyword evidence="7" id="KW-0479">Metal-binding</keyword>
<dbReference type="InterPro" id="IPR047004">
    <property type="entry name" value="KMT2C_PHD2"/>
</dbReference>
<name>A0A8C1NCV3_CYPCA</name>
<evidence type="ECO:0000256" key="17">
    <source>
        <dbReference type="ARBA" id="ARBA00023620"/>
    </source>
</evidence>
<evidence type="ECO:0000256" key="14">
    <source>
        <dbReference type="ARBA" id="ARBA00023054"/>
    </source>
</evidence>
<feature type="compositionally biased region" description="Basic and acidic residues" evidence="21">
    <location>
        <begin position="552"/>
        <end position="562"/>
    </location>
</feature>
<dbReference type="Gene3D" id="2.170.270.10">
    <property type="entry name" value="SET domain"/>
    <property type="match status" value="1"/>
</dbReference>
<feature type="compositionally biased region" description="Pro residues" evidence="21">
    <location>
        <begin position="3330"/>
        <end position="3344"/>
    </location>
</feature>
<dbReference type="FunFam" id="3.30.40.10:FF:000002">
    <property type="entry name" value="Histone-lysine N-methyltransferase"/>
    <property type="match status" value="1"/>
</dbReference>
<dbReference type="Gene3D" id="3.30.160.360">
    <property type="match status" value="1"/>
</dbReference>
<feature type="domain" description="PHD-type" evidence="25">
    <location>
        <begin position="101"/>
        <end position="205"/>
    </location>
</feature>
<evidence type="ECO:0000256" key="11">
    <source>
        <dbReference type="ARBA" id="ARBA00022853"/>
    </source>
</evidence>
<keyword evidence="6" id="KW-0949">S-adenosyl-L-methionine</keyword>
<dbReference type="InterPro" id="IPR003888">
    <property type="entry name" value="FYrich_N"/>
</dbReference>
<feature type="domain" description="PHD-type" evidence="22">
    <location>
        <begin position="259"/>
        <end position="309"/>
    </location>
</feature>
<dbReference type="Pfam" id="PF13771">
    <property type="entry name" value="zf-HC5HC2H"/>
    <property type="match status" value="2"/>
</dbReference>
<feature type="compositionally biased region" description="Basic and acidic residues" evidence="21">
    <location>
        <begin position="1107"/>
        <end position="1123"/>
    </location>
</feature>
<feature type="compositionally biased region" description="Basic and acidic residues" evidence="21">
    <location>
        <begin position="503"/>
        <end position="517"/>
    </location>
</feature>
<dbReference type="EC" id="2.1.1.364" evidence="17"/>
<feature type="compositionally biased region" description="Basic and acidic residues" evidence="21">
    <location>
        <begin position="1030"/>
        <end position="1063"/>
    </location>
</feature>
<feature type="region of interest" description="Disordered" evidence="21">
    <location>
        <begin position="3579"/>
        <end position="3607"/>
    </location>
</feature>
<feature type="compositionally biased region" description="Polar residues" evidence="21">
    <location>
        <begin position="1388"/>
        <end position="1411"/>
    </location>
</feature>
<dbReference type="FunFam" id="1.10.30.10:FF:000009">
    <property type="entry name" value="Histone-lysine N-methyltransferase"/>
    <property type="match status" value="1"/>
</dbReference>
<keyword evidence="11" id="KW-0156">Chromatin regulator</keyword>
<evidence type="ECO:0000259" key="23">
    <source>
        <dbReference type="PROSITE" id="PS50280"/>
    </source>
</evidence>
<dbReference type="CDD" id="cd15594">
    <property type="entry name" value="PHD2_KMT2C"/>
    <property type="match status" value="1"/>
</dbReference>
<keyword evidence="2" id="KW-0488">Methylation</keyword>